<dbReference type="AlphaFoldDB" id="A0AA36CTG1"/>
<dbReference type="PANTHER" id="PTHR22684:SF0">
    <property type="entry name" value="RIBOSOME QUALITY CONTROL COMPLEX SUBUNIT TCF25"/>
    <property type="match status" value="1"/>
</dbReference>
<accession>A0AA36CTG1</accession>
<feature type="compositionally biased region" description="Basic residues" evidence="1">
    <location>
        <begin position="68"/>
        <end position="82"/>
    </location>
</feature>
<proteinExistence type="predicted"/>
<dbReference type="GO" id="GO:1990112">
    <property type="term" value="C:RQC complex"/>
    <property type="evidence" value="ECO:0007669"/>
    <property type="project" value="TreeGrafter"/>
</dbReference>
<dbReference type="InterPro" id="IPR006994">
    <property type="entry name" value="TCF25/Rqc1"/>
</dbReference>
<organism evidence="2 3">
    <name type="scientific">Mesorhabditis spiculigera</name>
    <dbReference type="NCBI Taxonomy" id="96644"/>
    <lineage>
        <taxon>Eukaryota</taxon>
        <taxon>Metazoa</taxon>
        <taxon>Ecdysozoa</taxon>
        <taxon>Nematoda</taxon>
        <taxon>Chromadorea</taxon>
        <taxon>Rhabditida</taxon>
        <taxon>Rhabditina</taxon>
        <taxon>Rhabditomorpha</taxon>
        <taxon>Rhabditoidea</taxon>
        <taxon>Rhabditidae</taxon>
        <taxon>Mesorhabditinae</taxon>
        <taxon>Mesorhabditis</taxon>
    </lineage>
</organism>
<feature type="compositionally biased region" description="Basic and acidic residues" evidence="1">
    <location>
        <begin position="8"/>
        <end position="24"/>
    </location>
</feature>
<feature type="region of interest" description="Disordered" evidence="1">
    <location>
        <begin position="566"/>
        <end position="586"/>
    </location>
</feature>
<dbReference type="Proteomes" id="UP001177023">
    <property type="component" value="Unassembled WGS sequence"/>
</dbReference>
<evidence type="ECO:0000256" key="1">
    <source>
        <dbReference type="SAM" id="MobiDB-lite"/>
    </source>
</evidence>
<evidence type="ECO:0008006" key="4">
    <source>
        <dbReference type="Google" id="ProtNLM"/>
    </source>
</evidence>
<dbReference type="Pfam" id="PF04910">
    <property type="entry name" value="Tcf25"/>
    <property type="match status" value="1"/>
</dbReference>
<feature type="region of interest" description="Disordered" evidence="1">
    <location>
        <begin position="1"/>
        <end position="95"/>
    </location>
</feature>
<comment type="caution">
    <text evidence="2">The sequence shown here is derived from an EMBL/GenBank/DDBJ whole genome shotgun (WGS) entry which is preliminary data.</text>
</comment>
<protein>
    <recommendedName>
        <fullName evidence="4">Transcription factor 25</fullName>
    </recommendedName>
</protein>
<feature type="non-terminal residue" evidence="2">
    <location>
        <position position="1"/>
    </location>
</feature>
<dbReference type="PANTHER" id="PTHR22684">
    <property type="entry name" value="NULP1-RELATED"/>
    <property type="match status" value="1"/>
</dbReference>
<evidence type="ECO:0000313" key="3">
    <source>
        <dbReference type="Proteomes" id="UP001177023"/>
    </source>
</evidence>
<keyword evidence="3" id="KW-1185">Reference proteome</keyword>
<reference evidence="2" key="1">
    <citation type="submission" date="2023-06" db="EMBL/GenBank/DDBJ databases">
        <authorList>
            <person name="Delattre M."/>
        </authorList>
    </citation>
    <scope>NUCLEOTIDE SEQUENCE</scope>
    <source>
        <strain evidence="2">AF72</strain>
    </source>
</reference>
<dbReference type="EMBL" id="CATQJA010002626">
    <property type="protein sequence ID" value="CAJ0574056.1"/>
    <property type="molecule type" value="Genomic_DNA"/>
</dbReference>
<sequence>MSTKHLRKLLEEKEAQKAKEKEASSSDEEPVPPVRQNRFQFLDESDEGGQKSDENETAAATSAPVTKSAKKRNKKKKQKAKAKLSDGEEEDEDQLLERLASEAKLLENEEGEDEPVLLNELFKPDPKLFDAAEELRKALGKVLKEGSTPRDGGRSTHKAGWGRIVKAKMNWPPPRSIGLSMEVDTEADQIPDVKYFKFTHNQNYEKTERLCWIAESTMNPELVNEILAATSYHLNSLLIMANVFRMQEDWTQSNDCIERGIFFCEQSFHPVFEVFTWGHRLSYDVYENRAFFLLLHRHMLNCVQKRCFKTAFNVGKLLYRLEPQDPLCMLSLIDTLALRAKQYDWVKRMYAPLKVTKKLNLLPNYVYSIALAAFMLNEAAEETDFLLQSAIIAHPGVVTEIWNVLGIHAGSEMEGNYYFRSTTFEKEPEGVRLLYKIYVNQTSELWKAPNVLAWLERVTADTVRRQPLARQMEEWRLRRHRVFLGVPAPVRRVAFLIGIDHTISSLTDPAPPENNRQRYTREEANNPHAEQSLLAAFFHSMLPDYQPGDSLGDALRRVFGGILIGDEGAAPAADQDEQPPPDAAPQ</sequence>
<gene>
    <name evidence="2" type="ORF">MSPICULIGERA_LOCUS12398</name>
</gene>
<evidence type="ECO:0000313" key="2">
    <source>
        <dbReference type="EMBL" id="CAJ0574056.1"/>
    </source>
</evidence>
<name>A0AA36CTG1_9BILA</name>